<reference evidence="8" key="1">
    <citation type="submission" date="2017-02" db="UniProtKB">
        <authorList>
            <consortium name="WormBaseParasite"/>
        </authorList>
    </citation>
    <scope>IDENTIFICATION</scope>
</reference>
<evidence type="ECO:0000313" key="7">
    <source>
        <dbReference type="Proteomes" id="UP000282613"/>
    </source>
</evidence>
<evidence type="ECO:0000313" key="8">
    <source>
        <dbReference type="WBParaSite" id="TASK_0000431301-mRNA-1"/>
    </source>
</evidence>
<dbReference type="Proteomes" id="UP000282613">
    <property type="component" value="Unassembled WGS sequence"/>
</dbReference>
<keyword evidence="4" id="KW-0433">Leucine-rich repeat</keyword>
<dbReference type="STRING" id="60517.A0A0R3W347"/>
<dbReference type="GO" id="GO:0005737">
    <property type="term" value="C:cytoplasm"/>
    <property type="evidence" value="ECO:0007669"/>
    <property type="project" value="UniProtKB-SubCell"/>
</dbReference>
<evidence type="ECO:0000256" key="2">
    <source>
        <dbReference type="ARBA" id="ARBA00014223"/>
    </source>
</evidence>
<keyword evidence="7" id="KW-1185">Reference proteome</keyword>
<dbReference type="OrthoDB" id="676979at2759"/>
<dbReference type="AlphaFoldDB" id="A0A0R3W347"/>
<evidence type="ECO:0000256" key="5">
    <source>
        <dbReference type="ARBA" id="ARBA00022737"/>
    </source>
</evidence>
<protein>
    <recommendedName>
        <fullName evidence="2">Leucine-rich repeat-containing protein 51</fullName>
    </recommendedName>
</protein>
<dbReference type="EMBL" id="UYRS01018342">
    <property type="protein sequence ID" value="VDK33234.1"/>
    <property type="molecule type" value="Genomic_DNA"/>
</dbReference>
<dbReference type="PANTHER" id="PTHR46545:SF1">
    <property type="entry name" value="LEUCINE-RICH REPEAT-CONTAINING PROTEIN 51"/>
    <property type="match status" value="1"/>
</dbReference>
<dbReference type="InterPro" id="IPR001611">
    <property type="entry name" value="Leu-rich_rpt"/>
</dbReference>
<accession>A0A0R3W347</accession>
<evidence type="ECO:0000256" key="3">
    <source>
        <dbReference type="ARBA" id="ARBA00022490"/>
    </source>
</evidence>
<gene>
    <name evidence="6" type="ORF">TASK_LOCUS4314</name>
</gene>
<reference evidence="6 7" key="2">
    <citation type="submission" date="2018-11" db="EMBL/GenBank/DDBJ databases">
        <authorList>
            <consortium name="Pathogen Informatics"/>
        </authorList>
    </citation>
    <scope>NUCLEOTIDE SEQUENCE [LARGE SCALE GENOMIC DNA]</scope>
</reference>
<evidence type="ECO:0000256" key="1">
    <source>
        <dbReference type="ARBA" id="ARBA00004496"/>
    </source>
</evidence>
<sequence length="198" mass="22500">MGFSLFLKKGKIKAKVENRQEEIALPLDYSFFQIKTPAEILRFPPRIDSPLALKTPKDAAGKWLTTALKLNKNIVEDLVDLPRVVSTLFPSKHWLTWLDLSCNLLHRVPPELLQLTSLKVLYLHGNKIATTRELVKLQALKNLIKLTAHGNPAELEVGYFITMLAALPSLHKLDFTAVSTNERLTAEQFRNSERAHKR</sequence>
<dbReference type="WBParaSite" id="TASK_0000431301-mRNA-1">
    <property type="protein sequence ID" value="TASK_0000431301-mRNA-1"/>
    <property type="gene ID" value="TASK_0000431301"/>
</dbReference>
<keyword evidence="3" id="KW-0963">Cytoplasm</keyword>
<dbReference type="PROSITE" id="PS51450">
    <property type="entry name" value="LRR"/>
    <property type="match status" value="1"/>
</dbReference>
<dbReference type="Gene3D" id="3.80.10.10">
    <property type="entry name" value="Ribonuclease Inhibitor"/>
    <property type="match status" value="1"/>
</dbReference>
<dbReference type="PANTHER" id="PTHR46545">
    <property type="entry name" value="LEUCINE-RICH REPEAT-CONTAINING PROTEIN 51"/>
    <property type="match status" value="1"/>
</dbReference>
<keyword evidence="5" id="KW-0677">Repeat</keyword>
<evidence type="ECO:0000256" key="4">
    <source>
        <dbReference type="ARBA" id="ARBA00022614"/>
    </source>
</evidence>
<dbReference type="InterPro" id="IPR032675">
    <property type="entry name" value="LRR_dom_sf"/>
</dbReference>
<evidence type="ECO:0000313" key="6">
    <source>
        <dbReference type="EMBL" id="VDK33234.1"/>
    </source>
</evidence>
<proteinExistence type="predicted"/>
<comment type="subcellular location">
    <subcellularLocation>
        <location evidence="1">Cytoplasm</location>
    </subcellularLocation>
</comment>
<name>A0A0R3W347_TAEAS</name>
<dbReference type="SUPFAM" id="SSF52075">
    <property type="entry name" value="Outer arm dynein light chain 1"/>
    <property type="match status" value="1"/>
</dbReference>
<organism evidence="8">
    <name type="scientific">Taenia asiatica</name>
    <name type="common">Asian tapeworm</name>
    <dbReference type="NCBI Taxonomy" id="60517"/>
    <lineage>
        <taxon>Eukaryota</taxon>
        <taxon>Metazoa</taxon>
        <taxon>Spiralia</taxon>
        <taxon>Lophotrochozoa</taxon>
        <taxon>Platyhelminthes</taxon>
        <taxon>Cestoda</taxon>
        <taxon>Eucestoda</taxon>
        <taxon>Cyclophyllidea</taxon>
        <taxon>Taeniidae</taxon>
        <taxon>Taenia</taxon>
    </lineage>
</organism>
<dbReference type="Pfam" id="PF13855">
    <property type="entry name" value="LRR_8"/>
    <property type="match status" value="1"/>
</dbReference>